<evidence type="ECO:0000256" key="1">
    <source>
        <dbReference type="SAM" id="MobiDB-lite"/>
    </source>
</evidence>
<feature type="domain" description="DUF4773" evidence="2">
    <location>
        <begin position="1"/>
        <end position="96"/>
    </location>
</feature>
<dbReference type="InterPro" id="IPR031941">
    <property type="entry name" value="DUF4773"/>
</dbReference>
<dbReference type="Proteomes" id="UP000235965">
    <property type="component" value="Unassembled WGS sequence"/>
</dbReference>
<evidence type="ECO:0000313" key="3">
    <source>
        <dbReference type="EMBL" id="PNF28994.1"/>
    </source>
</evidence>
<dbReference type="OrthoDB" id="5952164at2759"/>
<dbReference type="Pfam" id="PF15998">
    <property type="entry name" value="DUF4773"/>
    <property type="match status" value="1"/>
</dbReference>
<protein>
    <recommendedName>
        <fullName evidence="2">DUF4773 domain-containing protein</fullName>
    </recommendedName>
</protein>
<dbReference type="AlphaFoldDB" id="A0A2J7QK81"/>
<reference evidence="3 4" key="1">
    <citation type="submission" date="2017-12" db="EMBL/GenBank/DDBJ databases">
        <title>Hemimetabolous genomes reveal molecular basis of termite eusociality.</title>
        <authorList>
            <person name="Harrison M.C."/>
            <person name="Jongepier E."/>
            <person name="Robertson H.M."/>
            <person name="Arning N."/>
            <person name="Bitard-Feildel T."/>
            <person name="Chao H."/>
            <person name="Childers C.P."/>
            <person name="Dinh H."/>
            <person name="Doddapaneni H."/>
            <person name="Dugan S."/>
            <person name="Gowin J."/>
            <person name="Greiner C."/>
            <person name="Han Y."/>
            <person name="Hu H."/>
            <person name="Hughes D.S.T."/>
            <person name="Huylmans A.-K."/>
            <person name="Kemena C."/>
            <person name="Kremer L.P.M."/>
            <person name="Lee S.L."/>
            <person name="Lopez-Ezquerra A."/>
            <person name="Mallet L."/>
            <person name="Monroy-Kuhn J.M."/>
            <person name="Moser A."/>
            <person name="Murali S.C."/>
            <person name="Muzny D.M."/>
            <person name="Otani S."/>
            <person name="Piulachs M.-D."/>
            <person name="Poelchau M."/>
            <person name="Qu J."/>
            <person name="Schaub F."/>
            <person name="Wada-Katsumata A."/>
            <person name="Worley K.C."/>
            <person name="Xie Q."/>
            <person name="Ylla G."/>
            <person name="Poulsen M."/>
            <person name="Gibbs R.A."/>
            <person name="Schal C."/>
            <person name="Richards S."/>
            <person name="Belles X."/>
            <person name="Korb J."/>
            <person name="Bornberg-Bauer E."/>
        </authorList>
    </citation>
    <scope>NUCLEOTIDE SEQUENCE [LARGE SCALE GENOMIC DNA]</scope>
    <source>
        <tissue evidence="3">Whole body</tissue>
    </source>
</reference>
<accession>A0A2J7QK81</accession>
<dbReference type="PANTHER" id="PTHR36299:SF1">
    <property type="entry name" value="DUF4773 DOMAIN-CONTAINING PROTEIN"/>
    <property type="match status" value="1"/>
</dbReference>
<dbReference type="EMBL" id="NEVH01013275">
    <property type="protein sequence ID" value="PNF28994.1"/>
    <property type="molecule type" value="Genomic_DNA"/>
</dbReference>
<feature type="non-terminal residue" evidence="3">
    <location>
        <position position="128"/>
    </location>
</feature>
<dbReference type="InParanoid" id="A0A2J7QK81"/>
<dbReference type="PANTHER" id="PTHR36299">
    <property type="entry name" value="AGAP008005-PA"/>
    <property type="match status" value="1"/>
</dbReference>
<keyword evidence="4" id="KW-1185">Reference proteome</keyword>
<evidence type="ECO:0000259" key="2">
    <source>
        <dbReference type="Pfam" id="PF15998"/>
    </source>
</evidence>
<comment type="caution">
    <text evidence="3">The sequence shown here is derived from an EMBL/GenBank/DDBJ whole genome shotgun (WGS) entry which is preliminary data.</text>
</comment>
<gene>
    <name evidence="3" type="ORF">B7P43_G14927</name>
</gene>
<feature type="non-terminal residue" evidence="3">
    <location>
        <position position="1"/>
    </location>
</feature>
<proteinExistence type="predicted"/>
<name>A0A2J7QK81_9NEOP</name>
<evidence type="ECO:0000313" key="4">
    <source>
        <dbReference type="Proteomes" id="UP000235965"/>
    </source>
</evidence>
<organism evidence="3 4">
    <name type="scientific">Cryptotermes secundus</name>
    <dbReference type="NCBI Taxonomy" id="105785"/>
    <lineage>
        <taxon>Eukaryota</taxon>
        <taxon>Metazoa</taxon>
        <taxon>Ecdysozoa</taxon>
        <taxon>Arthropoda</taxon>
        <taxon>Hexapoda</taxon>
        <taxon>Insecta</taxon>
        <taxon>Pterygota</taxon>
        <taxon>Neoptera</taxon>
        <taxon>Polyneoptera</taxon>
        <taxon>Dictyoptera</taxon>
        <taxon>Blattodea</taxon>
        <taxon>Blattoidea</taxon>
        <taxon>Termitoidae</taxon>
        <taxon>Kalotermitidae</taxon>
        <taxon>Cryptotermitinae</taxon>
        <taxon>Cryptotermes</taxon>
    </lineage>
</organism>
<feature type="region of interest" description="Disordered" evidence="1">
    <location>
        <begin position="103"/>
        <end position="128"/>
    </location>
</feature>
<sequence length="128" mass="14175">ACMNLTYDPHEFSMTSNMLMNDNPVFTYTFTAKNPPAACMPVPLPYIPVRVHFCVRMFNIFTPGSNLHMCVDFEARIANKPVIILHFDCLRVGADGFALLKPEDEGGLGTSSPVGVPGDDEYDEVTEE</sequence>
<feature type="compositionally biased region" description="Acidic residues" evidence="1">
    <location>
        <begin position="118"/>
        <end position="128"/>
    </location>
</feature>